<proteinExistence type="inferred from homology"/>
<evidence type="ECO:0000313" key="4">
    <source>
        <dbReference type="EMBL" id="AXI73149.1"/>
    </source>
</evidence>
<organism evidence="4 5">
    <name type="scientific">Streptomyces cavourensis</name>
    <dbReference type="NCBI Taxonomy" id="67258"/>
    <lineage>
        <taxon>Bacteria</taxon>
        <taxon>Bacillati</taxon>
        <taxon>Actinomycetota</taxon>
        <taxon>Actinomycetes</taxon>
        <taxon>Kitasatosporales</taxon>
        <taxon>Streptomycetaceae</taxon>
        <taxon>Streptomyces</taxon>
    </lineage>
</organism>
<dbReference type="InterPro" id="IPR004175">
    <property type="entry name" value="RNA_CPDase"/>
</dbReference>
<feature type="active site" description="Proton donor" evidence="2">
    <location>
        <position position="66"/>
    </location>
</feature>
<dbReference type="SUPFAM" id="SSF55144">
    <property type="entry name" value="LigT-like"/>
    <property type="match status" value="1"/>
</dbReference>
<dbReference type="NCBIfam" id="TIGR02258">
    <property type="entry name" value="2_5_ligase"/>
    <property type="match status" value="1"/>
</dbReference>
<evidence type="ECO:0000313" key="5">
    <source>
        <dbReference type="Proteomes" id="UP000253779"/>
    </source>
</evidence>
<feature type="active site" description="Proton acceptor" evidence="2">
    <location>
        <position position="151"/>
    </location>
</feature>
<dbReference type="RefSeq" id="WP_114932262.1">
    <property type="nucleotide sequence ID" value="NZ_CP030930.1"/>
</dbReference>
<dbReference type="PANTHER" id="PTHR35561">
    <property type="entry name" value="RNA 2',3'-CYCLIC PHOSPHODIESTERASE"/>
    <property type="match status" value="1"/>
</dbReference>
<protein>
    <recommendedName>
        <fullName evidence="2">RNA 2',3'-cyclic phosphodiesterase</fullName>
        <shortName evidence="2">RNA 2',3'-CPDase</shortName>
        <ecNumber evidence="2">3.1.4.58</ecNumber>
    </recommendedName>
</protein>
<dbReference type="HAMAP" id="MF_01940">
    <property type="entry name" value="RNA_CPDase"/>
    <property type="match status" value="1"/>
</dbReference>
<evidence type="ECO:0000256" key="1">
    <source>
        <dbReference type="ARBA" id="ARBA00022801"/>
    </source>
</evidence>
<reference evidence="4 5" key="1">
    <citation type="submission" date="2018-07" db="EMBL/GenBank/DDBJ databases">
        <title>Complete genome sequence of soil actinomycete Streptomyces cavourensis tj430.</title>
        <authorList>
            <person name="Wang P."/>
            <person name="Huang Y."/>
        </authorList>
    </citation>
    <scope>NUCLEOTIDE SEQUENCE [LARGE SCALE GENOMIC DNA]</scope>
    <source>
        <strain evidence="4 5">TJ430</strain>
    </source>
</reference>
<name>A0AAD0Q772_9ACTN</name>
<feature type="region of interest" description="Disordered" evidence="3">
    <location>
        <begin position="1"/>
        <end position="25"/>
    </location>
</feature>
<dbReference type="InterPro" id="IPR009097">
    <property type="entry name" value="Cyclic_Pdiesterase"/>
</dbReference>
<dbReference type="Gene3D" id="3.90.1140.10">
    <property type="entry name" value="Cyclic phosphodiesterase"/>
    <property type="match status" value="1"/>
</dbReference>
<evidence type="ECO:0000256" key="3">
    <source>
        <dbReference type="SAM" id="MobiDB-lite"/>
    </source>
</evidence>
<dbReference type="EC" id="3.1.4.58" evidence="2"/>
<dbReference type="PANTHER" id="PTHR35561:SF1">
    <property type="entry name" value="RNA 2',3'-CYCLIC PHOSPHODIESTERASE"/>
    <property type="match status" value="1"/>
</dbReference>
<comment type="function">
    <text evidence="2">Hydrolyzes RNA 2',3'-cyclic phosphodiester to an RNA 2'-phosphomonoester.</text>
</comment>
<gene>
    <name evidence="4" type="primary">thpR</name>
    <name evidence="4" type="ORF">DTW94_19230</name>
</gene>
<feature type="short sequence motif" description="HXTX 2" evidence="2">
    <location>
        <begin position="151"/>
        <end position="154"/>
    </location>
</feature>
<feature type="compositionally biased region" description="Basic residues" evidence="3">
    <location>
        <begin position="10"/>
        <end position="24"/>
    </location>
</feature>
<comment type="catalytic activity">
    <reaction evidence="2">
        <text>a 3'-end 2',3'-cyclophospho-ribonucleotide-RNA + H2O = a 3'-end 2'-phospho-ribonucleotide-RNA + H(+)</text>
        <dbReference type="Rhea" id="RHEA:11828"/>
        <dbReference type="Rhea" id="RHEA-COMP:10464"/>
        <dbReference type="Rhea" id="RHEA-COMP:17353"/>
        <dbReference type="ChEBI" id="CHEBI:15377"/>
        <dbReference type="ChEBI" id="CHEBI:15378"/>
        <dbReference type="ChEBI" id="CHEBI:83064"/>
        <dbReference type="ChEBI" id="CHEBI:173113"/>
        <dbReference type="EC" id="3.1.4.58"/>
    </reaction>
</comment>
<dbReference type="GO" id="GO:0008664">
    <property type="term" value="F:RNA 2',3'-cyclic 3'-phosphodiesterase activity"/>
    <property type="evidence" value="ECO:0007669"/>
    <property type="project" value="UniProtKB-EC"/>
</dbReference>
<dbReference type="Proteomes" id="UP000253779">
    <property type="component" value="Chromosome"/>
</dbReference>
<dbReference type="EMBL" id="CP030930">
    <property type="protein sequence ID" value="AXI73149.1"/>
    <property type="molecule type" value="Genomic_DNA"/>
</dbReference>
<dbReference type="AlphaFoldDB" id="A0AAD0Q772"/>
<evidence type="ECO:0000256" key="2">
    <source>
        <dbReference type="HAMAP-Rule" id="MF_01940"/>
    </source>
</evidence>
<feature type="short sequence motif" description="HXTX 1" evidence="2">
    <location>
        <begin position="66"/>
        <end position="69"/>
    </location>
</feature>
<accession>A0AAD0Q772</accession>
<dbReference type="GO" id="GO:0004113">
    <property type="term" value="F:2',3'-cyclic-nucleotide 3'-phosphodiesterase activity"/>
    <property type="evidence" value="ECO:0007669"/>
    <property type="project" value="InterPro"/>
</dbReference>
<comment type="similarity">
    <text evidence="2">Belongs to the 2H phosphoesterase superfamily. ThpR family.</text>
</comment>
<sequence>MSSRDPGRERGRHPAPRPVRRRPSQRLFAAVLPPPSAVAELRTAVAPLHALPGAQDLRWTRPEDWHVTLAFYGDVPDEDVRPELEARLGRAAHRTEPFRLRVHGAGRFGGRALWAGAAGGLDALRLLAERADAAGRRSGVPLEEHRRFTPHLTLARSRAGAELRPFTEALAGFEGQGWEAGELSLVRSELPHSGVPGERPRYAVVRAWALGR</sequence>
<keyword evidence="1 2" id="KW-0378">Hydrolase</keyword>
<dbReference type="Pfam" id="PF13563">
    <property type="entry name" value="2_5_RNA_ligase2"/>
    <property type="match status" value="1"/>
</dbReference>